<dbReference type="CDD" id="cd06171">
    <property type="entry name" value="Sigma70_r4"/>
    <property type="match status" value="1"/>
</dbReference>
<dbReference type="InterPro" id="IPR013249">
    <property type="entry name" value="RNA_pol_sigma70_r4_t2"/>
</dbReference>
<dbReference type="InterPro" id="IPR007627">
    <property type="entry name" value="RNA_pol_sigma70_r2"/>
</dbReference>
<dbReference type="GO" id="GO:0003677">
    <property type="term" value="F:DNA binding"/>
    <property type="evidence" value="ECO:0007669"/>
    <property type="project" value="UniProtKB-KW"/>
</dbReference>
<dbReference type="Gene3D" id="1.10.1740.10">
    <property type="match status" value="1"/>
</dbReference>
<organism evidence="8 9">
    <name type="scientific">Clostridium aceticum</name>
    <dbReference type="NCBI Taxonomy" id="84022"/>
    <lineage>
        <taxon>Bacteria</taxon>
        <taxon>Bacillati</taxon>
        <taxon>Bacillota</taxon>
        <taxon>Clostridia</taxon>
        <taxon>Eubacteriales</taxon>
        <taxon>Clostridiaceae</taxon>
        <taxon>Clostridium</taxon>
    </lineage>
</organism>
<dbReference type="Pfam" id="PF04542">
    <property type="entry name" value="Sigma70_r2"/>
    <property type="match status" value="1"/>
</dbReference>
<accession>A0A0G3WF66</accession>
<dbReference type="Gene3D" id="1.10.10.10">
    <property type="entry name" value="Winged helix-like DNA-binding domain superfamily/Winged helix DNA-binding domain"/>
    <property type="match status" value="1"/>
</dbReference>
<evidence type="ECO:0000256" key="2">
    <source>
        <dbReference type="ARBA" id="ARBA00023015"/>
    </source>
</evidence>
<dbReference type="SUPFAM" id="SSF88659">
    <property type="entry name" value="Sigma3 and sigma4 domains of RNA polymerase sigma factors"/>
    <property type="match status" value="1"/>
</dbReference>
<dbReference type="PATRIC" id="fig|84022.6.peg.3113"/>
<proteinExistence type="inferred from homology"/>
<keyword evidence="9" id="KW-1185">Reference proteome</keyword>
<dbReference type="InterPro" id="IPR036388">
    <property type="entry name" value="WH-like_DNA-bd_sf"/>
</dbReference>
<evidence type="ECO:0000259" key="6">
    <source>
        <dbReference type="Pfam" id="PF04542"/>
    </source>
</evidence>
<keyword evidence="2" id="KW-0805">Transcription regulation</keyword>
<dbReference type="GO" id="GO:0006352">
    <property type="term" value="P:DNA-templated transcription initiation"/>
    <property type="evidence" value="ECO:0007669"/>
    <property type="project" value="InterPro"/>
</dbReference>
<evidence type="ECO:0000256" key="5">
    <source>
        <dbReference type="ARBA" id="ARBA00023163"/>
    </source>
</evidence>
<dbReference type="Proteomes" id="UP000035704">
    <property type="component" value="Chromosome"/>
</dbReference>
<sequence length="139" mass="16305">MAADLTQDIFLKLVKAIYNYHFTGKFTNFLFTIAVNTCNDYCRKPQQRYEHVDSLQKSDNRPEPIDRVIQNEEAKGIKQKIDALPDMQKDAIILYYYHDMKAKDIAKVTGVNLATVKSRLKQGKDKLKKMFSEEDYFER</sequence>
<dbReference type="InterPro" id="IPR013325">
    <property type="entry name" value="RNA_pol_sigma_r2"/>
</dbReference>
<dbReference type="InterPro" id="IPR014284">
    <property type="entry name" value="RNA_pol_sigma-70_dom"/>
</dbReference>
<feature type="domain" description="RNA polymerase sigma-70 region 2" evidence="6">
    <location>
        <begin position="2"/>
        <end position="46"/>
    </location>
</feature>
<protein>
    <submittedName>
        <fullName evidence="8">RNA polymerase, sigma-24 subunit, ECF subfamily</fullName>
    </submittedName>
</protein>
<feature type="domain" description="RNA polymerase sigma factor 70 region 4 type 2" evidence="7">
    <location>
        <begin position="78"/>
        <end position="127"/>
    </location>
</feature>
<evidence type="ECO:0000259" key="7">
    <source>
        <dbReference type="Pfam" id="PF08281"/>
    </source>
</evidence>
<dbReference type="NCBIfam" id="TIGR02937">
    <property type="entry name" value="sigma70-ECF"/>
    <property type="match status" value="1"/>
</dbReference>
<keyword evidence="4" id="KW-0238">DNA-binding</keyword>
<reference evidence="8 9" key="1">
    <citation type="submission" date="2014-10" db="EMBL/GenBank/DDBJ databases">
        <title>Genome sequence of Clostridium aceticum DSM 1496.</title>
        <authorList>
            <person name="Poehlein A."/>
            <person name="Schiel-Bengelsdorf B."/>
            <person name="Gottschalk G."/>
            <person name="Duerre P."/>
            <person name="Daniel R."/>
        </authorList>
    </citation>
    <scope>NUCLEOTIDE SEQUENCE [LARGE SCALE GENOMIC DNA]</scope>
    <source>
        <strain evidence="8 9">DSM 1496</strain>
    </source>
</reference>
<dbReference type="PANTHER" id="PTHR43133">
    <property type="entry name" value="RNA POLYMERASE ECF-TYPE SIGMA FACTO"/>
    <property type="match status" value="1"/>
</dbReference>
<dbReference type="EMBL" id="CP009687">
    <property type="protein sequence ID" value="AKL96500.1"/>
    <property type="molecule type" value="Genomic_DNA"/>
</dbReference>
<dbReference type="KEGG" id="cace:CACET_c30560"/>
<keyword evidence="3" id="KW-0731">Sigma factor</keyword>
<evidence type="ECO:0000256" key="1">
    <source>
        <dbReference type="ARBA" id="ARBA00010641"/>
    </source>
</evidence>
<dbReference type="GO" id="GO:0016987">
    <property type="term" value="F:sigma factor activity"/>
    <property type="evidence" value="ECO:0007669"/>
    <property type="project" value="UniProtKB-KW"/>
</dbReference>
<dbReference type="SUPFAM" id="SSF88946">
    <property type="entry name" value="Sigma2 domain of RNA polymerase sigma factors"/>
    <property type="match status" value="1"/>
</dbReference>
<dbReference type="Pfam" id="PF08281">
    <property type="entry name" value="Sigma70_r4_2"/>
    <property type="match status" value="1"/>
</dbReference>
<dbReference type="InterPro" id="IPR039425">
    <property type="entry name" value="RNA_pol_sigma-70-like"/>
</dbReference>
<gene>
    <name evidence="8" type="ORF">CACET_c30560</name>
</gene>
<evidence type="ECO:0000313" key="9">
    <source>
        <dbReference type="Proteomes" id="UP000035704"/>
    </source>
</evidence>
<evidence type="ECO:0000313" key="8">
    <source>
        <dbReference type="EMBL" id="AKL96500.1"/>
    </source>
</evidence>
<evidence type="ECO:0000256" key="4">
    <source>
        <dbReference type="ARBA" id="ARBA00023125"/>
    </source>
</evidence>
<name>A0A0G3WF66_9CLOT</name>
<comment type="similarity">
    <text evidence="1">Belongs to the sigma-70 factor family. ECF subfamily.</text>
</comment>
<keyword evidence="5" id="KW-0804">Transcription</keyword>
<dbReference type="STRING" id="84022.CACET_c30560"/>
<dbReference type="InterPro" id="IPR013324">
    <property type="entry name" value="RNA_pol_sigma_r3/r4-like"/>
</dbReference>
<evidence type="ECO:0000256" key="3">
    <source>
        <dbReference type="ARBA" id="ARBA00023082"/>
    </source>
</evidence>
<dbReference type="AlphaFoldDB" id="A0A0G3WF66"/>
<dbReference type="PANTHER" id="PTHR43133:SF8">
    <property type="entry name" value="RNA POLYMERASE SIGMA FACTOR HI_1459-RELATED"/>
    <property type="match status" value="1"/>
</dbReference>